<dbReference type="KEGG" id="vg:16194184"/>
<reference evidence="1 2" key="1">
    <citation type="submission" date="2012-12" db="EMBL/GenBank/DDBJ databases">
        <authorList>
            <person name="Sencilo A."/>
            <person name="Jacobs-Sera D."/>
            <person name="Russell D.A."/>
            <person name="Ko C."/>
            <person name="Atanasova N."/>
            <person name="Osterlund E."/>
            <person name="Oksanen H.M."/>
            <person name="Bamford D.H."/>
            <person name="Hatfull G.F."/>
            <person name="Roine E."/>
            <person name="Hendrix R.W."/>
        </authorList>
    </citation>
    <scope>NUCLEOTIDE SEQUENCE [LARGE SCALE GENOMIC DNA]</scope>
</reference>
<gene>
    <name evidence="1" type="primary">282</name>
    <name evidence="1" type="ORF">HGTV1_282</name>
</gene>
<dbReference type="Proteomes" id="UP000202786">
    <property type="component" value="Segment"/>
</dbReference>
<dbReference type="RefSeq" id="YP_008059457.1">
    <property type="nucleotide sequence ID" value="NC_021328.1"/>
</dbReference>
<organism evidence="1 2">
    <name type="scientific">Halogranum tailed virus 1</name>
    <dbReference type="NCBI Taxonomy" id="1273749"/>
    <lineage>
        <taxon>Viruses</taxon>
        <taxon>Duplodnaviria</taxon>
        <taxon>Heunggongvirae</taxon>
        <taxon>Uroviricota</taxon>
        <taxon>Caudoviricetes</taxon>
        <taxon>Thumleimavirales</taxon>
        <taxon>Halomagnusviridae</taxon>
        <taxon>Hagravirus</taxon>
        <taxon>Hagravirus capitaneum</taxon>
        <taxon>Hagravirus HGTV1</taxon>
    </lineage>
</organism>
<proteinExistence type="predicted"/>
<keyword evidence="2" id="KW-1185">Reference proteome</keyword>
<evidence type="ECO:0000313" key="2">
    <source>
        <dbReference type="Proteomes" id="UP000202786"/>
    </source>
</evidence>
<dbReference type="GeneID" id="16194184"/>
<sequence length="40" mass="4751">MELNRYRKTAIGARDVEEYGFGMEEIQENDTTRLRGERTD</sequence>
<protein>
    <submittedName>
        <fullName evidence="1">Uncharacterized protein</fullName>
    </submittedName>
</protein>
<evidence type="ECO:0000313" key="1">
    <source>
        <dbReference type="EMBL" id="AGM11579.1"/>
    </source>
</evidence>
<dbReference type="EMBL" id="KC292026">
    <property type="protein sequence ID" value="AGM11579.1"/>
    <property type="molecule type" value="Genomic_DNA"/>
</dbReference>
<accession>R4T764</accession>
<name>R4T764_9CAUD</name>